<dbReference type="HOGENOM" id="CLU_412624_0_0_7"/>
<feature type="region of interest" description="Disordered" evidence="1">
    <location>
        <begin position="221"/>
        <end position="255"/>
    </location>
</feature>
<dbReference type="AlphaFoldDB" id="W4LFJ0"/>
<reference evidence="3 4" key="1">
    <citation type="journal article" date="2014" name="Nature">
        <title>An environmental bacterial taxon with a large and distinct metabolic repertoire.</title>
        <authorList>
            <person name="Wilson M.C."/>
            <person name="Mori T."/>
            <person name="Ruckert C."/>
            <person name="Uria A.R."/>
            <person name="Helf M.J."/>
            <person name="Takada K."/>
            <person name="Gernert C."/>
            <person name="Steffens U.A."/>
            <person name="Heycke N."/>
            <person name="Schmitt S."/>
            <person name="Rinke C."/>
            <person name="Helfrich E.J."/>
            <person name="Brachmann A.O."/>
            <person name="Gurgui C."/>
            <person name="Wakimoto T."/>
            <person name="Kracht M."/>
            <person name="Crusemann M."/>
            <person name="Hentschel U."/>
            <person name="Abe I."/>
            <person name="Matsunaga S."/>
            <person name="Kalinowski J."/>
            <person name="Takeyama H."/>
            <person name="Piel J."/>
        </authorList>
    </citation>
    <scope>NUCLEOTIDE SEQUENCE [LARGE SCALE GENOMIC DNA]</scope>
    <source>
        <strain evidence="4">TSY2</strain>
    </source>
</reference>
<gene>
    <name evidence="3" type="ORF">ETSY2_47025</name>
</gene>
<dbReference type="PATRIC" id="fig|1429439.4.peg.7813"/>
<protein>
    <recommendedName>
        <fullName evidence="5">Cadherin-like domain-containing protein</fullName>
    </recommendedName>
</protein>
<keyword evidence="2" id="KW-1133">Transmembrane helix</keyword>
<dbReference type="Pfam" id="PF17963">
    <property type="entry name" value="Big_9"/>
    <property type="match status" value="2"/>
</dbReference>
<evidence type="ECO:0000313" key="3">
    <source>
        <dbReference type="EMBL" id="ETW96111.1"/>
    </source>
</evidence>
<keyword evidence="4" id="KW-1185">Reference proteome</keyword>
<name>W4LFJ0_9BACT</name>
<dbReference type="Gene3D" id="2.60.40.3440">
    <property type="match status" value="2"/>
</dbReference>
<dbReference type="InterPro" id="IPR049886">
    <property type="entry name" value="CFI_box_CTERM_dom"/>
</dbReference>
<keyword evidence="2" id="KW-0812">Transmembrane</keyword>
<evidence type="ECO:0000256" key="2">
    <source>
        <dbReference type="SAM" id="Phobius"/>
    </source>
</evidence>
<proteinExistence type="predicted"/>
<comment type="caution">
    <text evidence="3">The sequence shown here is derived from an EMBL/GenBank/DDBJ whole genome shotgun (WGS) entry which is preliminary data.</text>
</comment>
<dbReference type="NCBIfam" id="NF041770">
    <property type="entry name" value="CFI_box_CTERM"/>
    <property type="match status" value="1"/>
</dbReference>
<evidence type="ECO:0000256" key="1">
    <source>
        <dbReference type="SAM" id="MobiDB-lite"/>
    </source>
</evidence>
<organism evidence="3 4">
    <name type="scientific">Candidatus Entotheonella gemina</name>
    <dbReference type="NCBI Taxonomy" id="1429439"/>
    <lineage>
        <taxon>Bacteria</taxon>
        <taxon>Pseudomonadati</taxon>
        <taxon>Nitrospinota/Tectimicrobiota group</taxon>
        <taxon>Candidatus Tectimicrobiota</taxon>
        <taxon>Candidatus Entotheonellia</taxon>
        <taxon>Candidatus Entotheonellales</taxon>
        <taxon>Candidatus Entotheonellaceae</taxon>
        <taxon>Candidatus Entotheonella</taxon>
    </lineage>
</organism>
<dbReference type="EMBL" id="AZHX01002227">
    <property type="protein sequence ID" value="ETW96111.1"/>
    <property type="molecule type" value="Genomic_DNA"/>
</dbReference>
<feature type="transmembrane region" description="Helical" evidence="2">
    <location>
        <begin position="621"/>
        <end position="641"/>
    </location>
</feature>
<feature type="compositionally biased region" description="Low complexity" evidence="1">
    <location>
        <begin position="1"/>
        <end position="20"/>
    </location>
</feature>
<evidence type="ECO:0000313" key="4">
    <source>
        <dbReference type="Proteomes" id="UP000019140"/>
    </source>
</evidence>
<sequence length="665" mass="69338">MDDDTPTATADRAATRPDTPITLPVLHNDHDPTGEVLSLALAVPSATQTTLMGGVVTLDDRSTPADPTDDVLHYSPAAGFIGIDTLTYQVSDPSGHTDTAIVTVHVSATAPRGADLSVRVDRDFRTIAVDVLAEADAPSGEPLYLHGVSQPVSGTVTLDDGRPPGEPSDALLIYTPDPGFSGVEPLTYWVCEDSQRCDTATVTLWVPPVPATGVCLMQLRPRPAPGEERDAEGDIEIETRSPTRPSQPEAGLTTPLAGDRVAGRAVAVAWVADPGAGHVESAAVPVVVANQEPADTLDISESAGTKTEVLPAAQDHAVMSAQGVIVEVPAAALAGVAPSTALHIVALTPTQAPAPLPGIAVSSVREITLTSGQTVAAEPLTLWLPYPDRDQDGTVDGTTPPIAAARLTLWHYDSQHGSWLHLPEAVILPEAKAVRVQTTALGAFVLVQADDGRVGAVGTARAYSAAASAAPLSDAALPSSAPWQTIGTTAAPYVVAWDSTQVPDGDYDLRAICAPDAAALTALERPDTPASGEGQGGSACFISAAYGSPLAPPVQVLRGFRDTYLRPFGIGRWLVSQYGRLSPPLARALRRQSGLRPAIRMALAPLVWGVRGWAYSQRHPGIAALFGLVAIGSLGGGWRWWRRHATAPRSDLSTPILQPSRQALP</sequence>
<keyword evidence="2" id="KW-0472">Membrane</keyword>
<accession>W4LFJ0</accession>
<feature type="region of interest" description="Disordered" evidence="1">
    <location>
        <begin position="1"/>
        <end position="23"/>
    </location>
</feature>
<dbReference type="Proteomes" id="UP000019140">
    <property type="component" value="Unassembled WGS sequence"/>
</dbReference>
<evidence type="ECO:0008006" key="5">
    <source>
        <dbReference type="Google" id="ProtNLM"/>
    </source>
</evidence>